<protein>
    <recommendedName>
        <fullName evidence="4">Type IV conjugative transfer system protein TraL</fullName>
    </recommendedName>
</protein>
<dbReference type="AlphaFoldDB" id="A0A2S5CIL4"/>
<reference evidence="2 3" key="1">
    <citation type="submission" date="2017-11" db="EMBL/GenBank/DDBJ databases">
        <title>Draft Genome Sequence of Methylobacter psychrotolerans Sph1T, an Obligate Methanotroph from Low-Temperature Environments.</title>
        <authorList>
            <person name="Oshkin I.Y."/>
            <person name="Miroshnikov K."/>
            <person name="Belova S.E."/>
            <person name="Korzhenkov A."/>
            <person name="Toshchakov S.V."/>
            <person name="Dedysh S.N."/>
        </authorList>
    </citation>
    <scope>NUCLEOTIDE SEQUENCE [LARGE SCALE GENOMIC DNA]</scope>
    <source>
        <strain evidence="2 3">Sph1</strain>
    </source>
</reference>
<name>A0A2S5CIL4_9GAMM</name>
<dbReference type="RefSeq" id="WP_170065162.1">
    <property type="nucleotide sequence ID" value="NZ_PGFZ01000009.1"/>
</dbReference>
<dbReference type="InterPro" id="IPR009838">
    <property type="entry name" value="T4SS_TraL"/>
</dbReference>
<organism evidence="2 3">
    <name type="scientific">Methylovulum psychrotolerans</name>
    <dbReference type="NCBI Taxonomy" id="1704499"/>
    <lineage>
        <taxon>Bacteria</taxon>
        <taxon>Pseudomonadati</taxon>
        <taxon>Pseudomonadota</taxon>
        <taxon>Gammaproteobacteria</taxon>
        <taxon>Methylococcales</taxon>
        <taxon>Methylococcaceae</taxon>
        <taxon>Methylovulum</taxon>
    </lineage>
</organism>
<evidence type="ECO:0000256" key="1">
    <source>
        <dbReference type="SAM" id="Phobius"/>
    </source>
</evidence>
<evidence type="ECO:0000313" key="3">
    <source>
        <dbReference type="Proteomes" id="UP000237423"/>
    </source>
</evidence>
<gene>
    <name evidence="2" type="ORF">AADEFJLK_03539</name>
</gene>
<evidence type="ECO:0008006" key="4">
    <source>
        <dbReference type="Google" id="ProtNLM"/>
    </source>
</evidence>
<dbReference type="GO" id="GO:0019867">
    <property type="term" value="C:outer membrane"/>
    <property type="evidence" value="ECO:0007669"/>
    <property type="project" value="InterPro"/>
</dbReference>
<comment type="caution">
    <text evidence="2">The sequence shown here is derived from an EMBL/GenBank/DDBJ whole genome shotgun (WGS) entry which is preliminary data.</text>
</comment>
<dbReference type="Proteomes" id="UP000237423">
    <property type="component" value="Unassembled WGS sequence"/>
</dbReference>
<dbReference type="Pfam" id="PF07178">
    <property type="entry name" value="TraL"/>
    <property type="match status" value="1"/>
</dbReference>
<sequence>MRQIPNYLDDPQQLLFWEFDEFILLSIMFAIGIMADHLGMLLAAGLFLVKIYKKFKDRQSNGFLIHALYWNAGINAKDKFPTSLPLSFIKYFH</sequence>
<proteinExistence type="predicted"/>
<keyword evidence="1" id="KW-0812">Transmembrane</keyword>
<accession>A0A2S5CIL4</accession>
<feature type="transmembrane region" description="Helical" evidence="1">
    <location>
        <begin position="22"/>
        <end position="49"/>
    </location>
</feature>
<keyword evidence="1" id="KW-1133">Transmembrane helix</keyword>
<dbReference type="EMBL" id="PGFZ01000009">
    <property type="protein sequence ID" value="POZ50644.1"/>
    <property type="molecule type" value="Genomic_DNA"/>
</dbReference>
<dbReference type="NCBIfam" id="TIGR02762">
    <property type="entry name" value="TraL_TIGR"/>
    <property type="match status" value="1"/>
</dbReference>
<keyword evidence="1" id="KW-0472">Membrane</keyword>
<evidence type="ECO:0000313" key="2">
    <source>
        <dbReference type="EMBL" id="POZ50644.1"/>
    </source>
</evidence>